<dbReference type="AlphaFoldDB" id="A0A0E9QIR7"/>
<evidence type="ECO:0000313" key="1">
    <source>
        <dbReference type="EMBL" id="JAH16761.1"/>
    </source>
</evidence>
<organism evidence="1">
    <name type="scientific">Anguilla anguilla</name>
    <name type="common">European freshwater eel</name>
    <name type="synonym">Muraena anguilla</name>
    <dbReference type="NCBI Taxonomy" id="7936"/>
    <lineage>
        <taxon>Eukaryota</taxon>
        <taxon>Metazoa</taxon>
        <taxon>Chordata</taxon>
        <taxon>Craniata</taxon>
        <taxon>Vertebrata</taxon>
        <taxon>Euteleostomi</taxon>
        <taxon>Actinopterygii</taxon>
        <taxon>Neopterygii</taxon>
        <taxon>Teleostei</taxon>
        <taxon>Anguilliformes</taxon>
        <taxon>Anguillidae</taxon>
        <taxon>Anguilla</taxon>
    </lineage>
</organism>
<sequence>MSQRKYIYIYIHTLLGQKYVNIPSN</sequence>
<name>A0A0E9QIR7_ANGAN</name>
<proteinExistence type="predicted"/>
<accession>A0A0E9QIR7</accession>
<dbReference type="EMBL" id="GBXM01091816">
    <property type="protein sequence ID" value="JAH16761.1"/>
    <property type="molecule type" value="Transcribed_RNA"/>
</dbReference>
<protein>
    <submittedName>
        <fullName evidence="1">Uncharacterized protein</fullName>
    </submittedName>
</protein>
<reference evidence="1" key="2">
    <citation type="journal article" date="2015" name="Fish Shellfish Immunol.">
        <title>Early steps in the European eel (Anguilla anguilla)-Vibrio vulnificus interaction in the gills: Role of the RtxA13 toxin.</title>
        <authorList>
            <person name="Callol A."/>
            <person name="Pajuelo D."/>
            <person name="Ebbesson L."/>
            <person name="Teles M."/>
            <person name="MacKenzie S."/>
            <person name="Amaro C."/>
        </authorList>
    </citation>
    <scope>NUCLEOTIDE SEQUENCE</scope>
</reference>
<reference evidence="1" key="1">
    <citation type="submission" date="2014-11" db="EMBL/GenBank/DDBJ databases">
        <authorList>
            <person name="Amaro Gonzalez C."/>
        </authorList>
    </citation>
    <scope>NUCLEOTIDE SEQUENCE</scope>
</reference>